<dbReference type="NCBIfam" id="TIGR00457">
    <property type="entry name" value="asnS"/>
    <property type="match status" value="1"/>
</dbReference>
<dbReference type="InterPro" id="IPR006195">
    <property type="entry name" value="aa-tRNA-synth_II"/>
</dbReference>
<evidence type="ECO:0000313" key="9">
    <source>
        <dbReference type="EnsemblMetazoa" id="XP_001945425.2"/>
    </source>
</evidence>
<dbReference type="SUPFAM" id="SSF55681">
    <property type="entry name" value="Class II aaRS and biotin synthetases"/>
    <property type="match status" value="1"/>
</dbReference>
<dbReference type="Gene3D" id="2.40.50.140">
    <property type="entry name" value="Nucleic acid-binding proteins"/>
    <property type="match status" value="1"/>
</dbReference>
<evidence type="ECO:0000256" key="7">
    <source>
        <dbReference type="ARBA" id="ARBA00023146"/>
    </source>
</evidence>
<dbReference type="CDD" id="cd04318">
    <property type="entry name" value="EcAsnRS_like_N"/>
    <property type="match status" value="1"/>
</dbReference>
<sequence length="478" mass="54461">MMNMKLLSLPCRYTLSRHLYSSCSVKDILNTQPEGCKKKLKGWAKAMRKMKENIFVDLDDGSTHRRLQVVIPKNKIPASLTYGCSFEAEGVLVRNPNYQLELVAESINVYGSCVVQDGYPFAPRKTYHPEYVRQHLHIRPRTATFSSLLRLRDKLSSAVRNRFAEDNFIEINAPVLSSNDCEGAGEVFAVKPDSEKLVKEMISKDHQSPMEAFFNGQTYLTVSGQMHLECMARALTKVYTLGPTFRAENSKSRLHLSEFYMIEAEQAFIDNTEELLSSIEKTTSTVVKQLLENSSDEIGHYRNIIGASKDNDPVNMVNVPYEVISYQKACDVLEKENCFKNSMIRGKPLAKEHELFLVKYNGQKPIFVVDWPKDLKPFYTKAIPNNKSLVYAVDLLCPNVGELCGGSVREDDYDVLKEKLSFAGLEDKLHWYLELRKFGNVSTAGFGIGFERFLQVLLDVQNIKDTIAFPRWPHNCKM</sequence>
<dbReference type="GO" id="GO:0005739">
    <property type="term" value="C:mitochondrion"/>
    <property type="evidence" value="ECO:0007669"/>
    <property type="project" value="TreeGrafter"/>
</dbReference>
<evidence type="ECO:0000256" key="4">
    <source>
        <dbReference type="ARBA" id="ARBA00022741"/>
    </source>
</evidence>
<dbReference type="GO" id="GO:0004816">
    <property type="term" value="F:asparagine-tRNA ligase activity"/>
    <property type="evidence" value="ECO:0007669"/>
    <property type="project" value="UniProtKB-EC"/>
</dbReference>
<dbReference type="RefSeq" id="XP_001945425.2">
    <property type="nucleotide sequence ID" value="XM_001945390.4"/>
</dbReference>
<dbReference type="InterPro" id="IPR004364">
    <property type="entry name" value="Aa-tRNA-synt_II"/>
</dbReference>
<dbReference type="GO" id="GO:0006421">
    <property type="term" value="P:asparaginyl-tRNA aminoacylation"/>
    <property type="evidence" value="ECO:0007669"/>
    <property type="project" value="InterPro"/>
</dbReference>
<keyword evidence="5" id="KW-0067">ATP-binding</keyword>
<dbReference type="Pfam" id="PF00152">
    <property type="entry name" value="tRNA-synt_2"/>
    <property type="match status" value="1"/>
</dbReference>
<dbReference type="InterPro" id="IPR045864">
    <property type="entry name" value="aa-tRNA-synth_II/BPL/LPL"/>
</dbReference>
<dbReference type="OrthoDB" id="360585at2759"/>
<evidence type="ECO:0000256" key="2">
    <source>
        <dbReference type="ARBA" id="ARBA00012816"/>
    </source>
</evidence>
<evidence type="ECO:0000256" key="6">
    <source>
        <dbReference type="ARBA" id="ARBA00022917"/>
    </source>
</evidence>
<evidence type="ECO:0000256" key="1">
    <source>
        <dbReference type="ARBA" id="ARBA00008226"/>
    </source>
</evidence>
<keyword evidence="3" id="KW-0436">Ligase</keyword>
<dbReference type="InterPro" id="IPR004365">
    <property type="entry name" value="NA-bd_OB_tRNA"/>
</dbReference>
<evidence type="ECO:0000256" key="5">
    <source>
        <dbReference type="ARBA" id="ARBA00022840"/>
    </source>
</evidence>
<dbReference type="EC" id="6.1.1.22" evidence="2"/>
<reference evidence="9" key="2">
    <citation type="submission" date="2022-06" db="UniProtKB">
        <authorList>
            <consortium name="EnsemblMetazoa"/>
        </authorList>
    </citation>
    <scope>IDENTIFICATION</scope>
</reference>
<dbReference type="PANTHER" id="PTHR22594">
    <property type="entry name" value="ASPARTYL/LYSYL-TRNA SYNTHETASE"/>
    <property type="match status" value="1"/>
</dbReference>
<evidence type="ECO:0000256" key="3">
    <source>
        <dbReference type="ARBA" id="ARBA00022598"/>
    </source>
</evidence>
<dbReference type="Gene3D" id="3.30.930.10">
    <property type="entry name" value="Bira Bifunctional Protein, Domain 2"/>
    <property type="match status" value="1"/>
</dbReference>
<dbReference type="GO" id="GO:0005524">
    <property type="term" value="F:ATP binding"/>
    <property type="evidence" value="ECO:0007669"/>
    <property type="project" value="UniProtKB-KW"/>
</dbReference>
<reference evidence="10" key="1">
    <citation type="submission" date="2010-06" db="EMBL/GenBank/DDBJ databases">
        <authorList>
            <person name="Jiang H."/>
            <person name="Abraham K."/>
            <person name="Ali S."/>
            <person name="Alsbrooks S.L."/>
            <person name="Anim B.N."/>
            <person name="Anosike U.S."/>
            <person name="Attaway T."/>
            <person name="Bandaranaike D.P."/>
            <person name="Battles P.K."/>
            <person name="Bell S.N."/>
            <person name="Bell A.V."/>
            <person name="Beltran B."/>
            <person name="Bickham C."/>
            <person name="Bustamante Y."/>
            <person name="Caleb T."/>
            <person name="Canada A."/>
            <person name="Cardenas V."/>
            <person name="Carter K."/>
            <person name="Chacko J."/>
            <person name="Chandrabose M.N."/>
            <person name="Chavez D."/>
            <person name="Chavez A."/>
            <person name="Chen L."/>
            <person name="Chu H.-S."/>
            <person name="Claassen K.J."/>
            <person name="Cockrell R."/>
            <person name="Collins M."/>
            <person name="Cooper J.A."/>
            <person name="Cree A."/>
            <person name="Curry S.M."/>
            <person name="Da Y."/>
            <person name="Dao M.D."/>
            <person name="Das B."/>
            <person name="Davila M.-L."/>
            <person name="Davy-Carroll L."/>
            <person name="Denson S."/>
            <person name="Dinh H."/>
            <person name="Ebong V.E."/>
            <person name="Edwards J.R."/>
            <person name="Egan A."/>
            <person name="El-Daye J."/>
            <person name="Escobedo L."/>
            <person name="Fernandez S."/>
            <person name="Fernando P.R."/>
            <person name="Flagg N."/>
            <person name="Forbes L.D."/>
            <person name="Fowler R.G."/>
            <person name="Fu Q."/>
            <person name="Gabisi R.A."/>
            <person name="Ganer J."/>
            <person name="Garbino Pronczuk A."/>
            <person name="Garcia R.M."/>
            <person name="Garner T."/>
            <person name="Garrett T.E."/>
            <person name="Gonzalez D.A."/>
            <person name="Hamid H."/>
            <person name="Hawkins E.S."/>
            <person name="Hirani K."/>
            <person name="Hogues M.E."/>
            <person name="Hollins B."/>
            <person name="Hsiao C.-H."/>
            <person name="Jabil R."/>
            <person name="James M.L."/>
            <person name="Jhangiani S.N."/>
            <person name="Johnson B."/>
            <person name="Johnson Q."/>
            <person name="Joshi V."/>
            <person name="Kalu J.B."/>
            <person name="Kam C."/>
            <person name="Kashfia A."/>
            <person name="Keebler J."/>
            <person name="Kisamo H."/>
            <person name="Kovar C.L."/>
            <person name="Lago L.A."/>
            <person name="Lai C.-Y."/>
            <person name="Laidlaw J."/>
            <person name="Lara F."/>
            <person name="Le T.-K."/>
            <person name="Lee S.L."/>
            <person name="Legall F.H."/>
            <person name="Lemon S.J."/>
            <person name="Lewis L.R."/>
            <person name="Li B."/>
            <person name="Liu Y."/>
            <person name="Liu Y.-S."/>
            <person name="Lopez J."/>
            <person name="Lozado R.J."/>
            <person name="Lu J."/>
            <person name="Madu R.C."/>
            <person name="Maheshwari M."/>
            <person name="Maheshwari R."/>
            <person name="Malloy K."/>
            <person name="Martinez E."/>
            <person name="Mathew T."/>
            <person name="Mercado I.C."/>
            <person name="Mercado C."/>
            <person name="Meyer B."/>
            <person name="Montgomery K."/>
            <person name="Morgan M.B."/>
            <person name="Munidasa M."/>
            <person name="Nazareth L.V."/>
            <person name="Nelson J."/>
            <person name="Ng B.M."/>
            <person name="Nguyen N.B."/>
            <person name="Nguyen P.Q."/>
            <person name="Nguyen T."/>
            <person name="Obregon M."/>
            <person name="Okwuonu G.O."/>
            <person name="Onwere C.G."/>
            <person name="Orozco G."/>
            <person name="Parra A."/>
            <person name="Patel S."/>
            <person name="Patil S."/>
            <person name="Perez A."/>
            <person name="Perez Y."/>
            <person name="Pham C."/>
            <person name="Primus E.L."/>
            <person name="Pu L.-L."/>
            <person name="Puazo M."/>
            <person name="Qin X."/>
            <person name="Quiroz J.B."/>
            <person name="Reese J."/>
            <person name="Richards S."/>
            <person name="Rives C.M."/>
            <person name="Robberts R."/>
            <person name="Ruiz S.J."/>
            <person name="Ruiz M.J."/>
            <person name="Santibanez J."/>
            <person name="Schneider B.W."/>
            <person name="Sisson I."/>
            <person name="Smith M."/>
            <person name="Sodergren E."/>
            <person name="Song X.-Z."/>
            <person name="Song B.B."/>
            <person name="Summersgill H."/>
            <person name="Thelus R."/>
            <person name="Thornton R.D."/>
            <person name="Trejos Z.Y."/>
            <person name="Usmani K."/>
            <person name="Vattathil S."/>
            <person name="Villasana D."/>
            <person name="Walker D.L."/>
            <person name="Wang S."/>
            <person name="Wang K."/>
            <person name="White C.S."/>
            <person name="Williams A.C."/>
            <person name="Williamson J."/>
            <person name="Wilson K."/>
            <person name="Woghiren I.O."/>
            <person name="Woodworth J.R."/>
            <person name="Worley K.C."/>
            <person name="Wright R.A."/>
            <person name="Wu W."/>
            <person name="Young L."/>
            <person name="Zhang L."/>
            <person name="Zhang J."/>
            <person name="Zhu Y."/>
            <person name="Muzny D.M."/>
            <person name="Weinstock G."/>
            <person name="Gibbs R.A."/>
        </authorList>
    </citation>
    <scope>NUCLEOTIDE SEQUENCE [LARGE SCALE GENOMIC DNA]</scope>
    <source>
        <strain evidence="10">LSR1</strain>
    </source>
</reference>
<accession>A0A8R2AB51</accession>
<organism evidence="9 10">
    <name type="scientific">Acyrthosiphon pisum</name>
    <name type="common">Pea aphid</name>
    <dbReference type="NCBI Taxonomy" id="7029"/>
    <lineage>
        <taxon>Eukaryota</taxon>
        <taxon>Metazoa</taxon>
        <taxon>Ecdysozoa</taxon>
        <taxon>Arthropoda</taxon>
        <taxon>Hexapoda</taxon>
        <taxon>Insecta</taxon>
        <taxon>Pterygota</taxon>
        <taxon>Neoptera</taxon>
        <taxon>Paraneoptera</taxon>
        <taxon>Hemiptera</taxon>
        <taxon>Sternorrhyncha</taxon>
        <taxon>Aphidomorpha</taxon>
        <taxon>Aphidoidea</taxon>
        <taxon>Aphididae</taxon>
        <taxon>Macrosiphini</taxon>
        <taxon>Acyrthosiphon</taxon>
    </lineage>
</organism>
<dbReference type="PANTHER" id="PTHR22594:SF34">
    <property type="entry name" value="ASPARAGINE--TRNA LIGASE, MITOCHONDRIAL-RELATED"/>
    <property type="match status" value="1"/>
</dbReference>
<dbReference type="RefSeq" id="XP_016661812.1">
    <property type="nucleotide sequence ID" value="XM_016806323.2"/>
</dbReference>
<name>A0A8R2AB51_ACYPI</name>
<dbReference type="AlphaFoldDB" id="A0A8R2AB51"/>
<dbReference type="GeneID" id="100160861"/>
<keyword evidence="10" id="KW-1185">Reference proteome</keyword>
<dbReference type="SUPFAM" id="SSF50249">
    <property type="entry name" value="Nucleic acid-binding proteins"/>
    <property type="match status" value="1"/>
</dbReference>
<evidence type="ECO:0000259" key="8">
    <source>
        <dbReference type="PROSITE" id="PS50862"/>
    </source>
</evidence>
<keyword evidence="4" id="KW-0547">Nucleotide-binding</keyword>
<dbReference type="CTD" id="36909"/>
<protein>
    <recommendedName>
        <fullName evidence="2">asparagine--tRNA ligase</fullName>
        <ecNumber evidence="2">6.1.1.22</ecNumber>
    </recommendedName>
</protein>
<comment type="similarity">
    <text evidence="1">Belongs to the class-II aminoacyl-tRNA synthetase family.</text>
</comment>
<dbReference type="Proteomes" id="UP000007819">
    <property type="component" value="Chromosome A2"/>
</dbReference>
<feature type="domain" description="Aminoacyl-transfer RNA synthetases class-II family profile" evidence="8">
    <location>
        <begin position="149"/>
        <end position="470"/>
    </location>
</feature>
<keyword evidence="6" id="KW-0648">Protein biosynthesis</keyword>
<evidence type="ECO:0000313" key="10">
    <source>
        <dbReference type="Proteomes" id="UP000007819"/>
    </source>
</evidence>
<proteinExistence type="inferred from homology"/>
<dbReference type="Pfam" id="PF01336">
    <property type="entry name" value="tRNA_anti-codon"/>
    <property type="match status" value="1"/>
</dbReference>
<dbReference type="EnsemblMetazoa" id="XM_001945390.4">
    <property type="protein sequence ID" value="XP_001945425.2"/>
    <property type="gene ID" value="LOC100160861"/>
</dbReference>
<dbReference type="PROSITE" id="PS50862">
    <property type="entry name" value="AA_TRNA_LIGASE_II"/>
    <property type="match status" value="1"/>
</dbReference>
<dbReference type="KEGG" id="api:100160861"/>
<dbReference type="InterPro" id="IPR012340">
    <property type="entry name" value="NA-bd_OB-fold"/>
</dbReference>
<dbReference type="GO" id="GO:0003676">
    <property type="term" value="F:nucleic acid binding"/>
    <property type="evidence" value="ECO:0007669"/>
    <property type="project" value="InterPro"/>
</dbReference>
<keyword evidence="7" id="KW-0030">Aminoacyl-tRNA synthetase</keyword>
<dbReference type="InterPro" id="IPR002312">
    <property type="entry name" value="Asp/Asn-tRNA-synth_IIb"/>
</dbReference>
<dbReference type="EnsemblMetazoa" id="XM_016806323.2">
    <property type="protein sequence ID" value="XP_016661812.1"/>
    <property type="gene ID" value="LOC100160861"/>
</dbReference>
<dbReference type="InterPro" id="IPR004522">
    <property type="entry name" value="Asn-tRNA-ligase"/>
</dbReference>
<dbReference type="PRINTS" id="PR01042">
    <property type="entry name" value="TRNASYNTHASP"/>
</dbReference>